<comment type="caution">
    <text evidence="20">The sequence shown here is derived from an EMBL/GenBank/DDBJ whole genome shotgun (WGS) entry which is preliminary data.</text>
</comment>
<evidence type="ECO:0000256" key="10">
    <source>
        <dbReference type="ARBA" id="ARBA00022803"/>
    </source>
</evidence>
<evidence type="ECO:0000256" key="5">
    <source>
        <dbReference type="ARBA" id="ARBA00007882"/>
    </source>
</evidence>
<dbReference type="PANTHER" id="PTHR44227">
    <property type="match status" value="1"/>
</dbReference>
<comment type="similarity">
    <text evidence="5">Belongs to the TMTC family.</text>
</comment>
<dbReference type="PROSITE" id="PS50293">
    <property type="entry name" value="TPR_REGION"/>
    <property type="match status" value="1"/>
</dbReference>
<accession>A0A9J6BEX7</accession>
<keyword evidence="13 17" id="KW-0472">Membrane</keyword>
<evidence type="ECO:0000256" key="16">
    <source>
        <dbReference type="PROSITE-ProRule" id="PRU00339"/>
    </source>
</evidence>
<keyword evidence="9" id="KW-0677">Repeat</keyword>
<evidence type="ECO:0000256" key="4">
    <source>
        <dbReference type="ARBA" id="ARBA00004922"/>
    </source>
</evidence>
<dbReference type="Proteomes" id="UP001107558">
    <property type="component" value="Chromosome 4"/>
</dbReference>
<evidence type="ECO:0000256" key="7">
    <source>
        <dbReference type="ARBA" id="ARBA00022679"/>
    </source>
</evidence>
<evidence type="ECO:0000256" key="3">
    <source>
        <dbReference type="ARBA" id="ARBA00004240"/>
    </source>
</evidence>
<dbReference type="PROSITE" id="PS50005">
    <property type="entry name" value="TPR"/>
    <property type="match status" value="5"/>
</dbReference>
<feature type="repeat" description="TPR" evidence="16">
    <location>
        <begin position="604"/>
        <end position="637"/>
    </location>
</feature>
<evidence type="ECO:0000256" key="15">
    <source>
        <dbReference type="ARBA" id="ARBA00045102"/>
    </source>
</evidence>
<keyword evidence="8 17" id="KW-0812">Transmembrane</keyword>
<keyword evidence="18" id="KW-0732">Signal</keyword>
<evidence type="ECO:0000313" key="20">
    <source>
        <dbReference type="EMBL" id="KAG5668176.1"/>
    </source>
</evidence>
<dbReference type="PANTHER" id="PTHR44227:SF3">
    <property type="entry name" value="PROTEIN O-MANNOSYL-TRANSFERASE TMTC4"/>
    <property type="match status" value="1"/>
</dbReference>
<keyword evidence="12 17" id="KW-1133">Transmembrane helix</keyword>
<evidence type="ECO:0000256" key="14">
    <source>
        <dbReference type="ARBA" id="ARBA00045085"/>
    </source>
</evidence>
<dbReference type="Pfam" id="PF13424">
    <property type="entry name" value="TPR_12"/>
    <property type="match status" value="1"/>
</dbReference>
<evidence type="ECO:0000256" key="2">
    <source>
        <dbReference type="ARBA" id="ARBA00004141"/>
    </source>
</evidence>
<comment type="function">
    <text evidence="1">Transfers mannosyl residues to the hydroxyl group of serine or threonine residues.</text>
</comment>
<dbReference type="SMART" id="SM00028">
    <property type="entry name" value="TPR"/>
    <property type="match status" value="6"/>
</dbReference>
<evidence type="ECO:0000256" key="12">
    <source>
        <dbReference type="ARBA" id="ARBA00022989"/>
    </source>
</evidence>
<dbReference type="InterPro" id="IPR011990">
    <property type="entry name" value="TPR-like_helical_dom_sf"/>
</dbReference>
<dbReference type="Pfam" id="PF13181">
    <property type="entry name" value="TPR_8"/>
    <property type="match status" value="4"/>
</dbReference>
<organism evidence="20 21">
    <name type="scientific">Polypedilum vanderplanki</name>
    <name type="common">Sleeping chironomid midge</name>
    <dbReference type="NCBI Taxonomy" id="319348"/>
    <lineage>
        <taxon>Eukaryota</taxon>
        <taxon>Metazoa</taxon>
        <taxon>Ecdysozoa</taxon>
        <taxon>Arthropoda</taxon>
        <taxon>Hexapoda</taxon>
        <taxon>Insecta</taxon>
        <taxon>Pterygota</taxon>
        <taxon>Neoptera</taxon>
        <taxon>Endopterygota</taxon>
        <taxon>Diptera</taxon>
        <taxon>Nematocera</taxon>
        <taxon>Chironomoidea</taxon>
        <taxon>Chironomidae</taxon>
        <taxon>Chironominae</taxon>
        <taxon>Polypedilum</taxon>
        <taxon>Polypedilum</taxon>
    </lineage>
</organism>
<dbReference type="Pfam" id="PF08409">
    <property type="entry name" value="TMTC_DUF1736"/>
    <property type="match status" value="1"/>
</dbReference>
<dbReference type="GO" id="GO:0016020">
    <property type="term" value="C:membrane"/>
    <property type="evidence" value="ECO:0007669"/>
    <property type="project" value="UniProtKB-SubCell"/>
</dbReference>
<feature type="transmembrane region" description="Helical" evidence="17">
    <location>
        <begin position="392"/>
        <end position="409"/>
    </location>
</feature>
<evidence type="ECO:0000256" key="8">
    <source>
        <dbReference type="ARBA" id="ARBA00022692"/>
    </source>
</evidence>
<proteinExistence type="inferred from homology"/>
<feature type="transmembrane region" description="Helical" evidence="17">
    <location>
        <begin position="313"/>
        <end position="333"/>
    </location>
</feature>
<evidence type="ECO:0000256" key="13">
    <source>
        <dbReference type="ARBA" id="ARBA00023136"/>
    </source>
</evidence>
<dbReference type="InterPro" id="IPR052346">
    <property type="entry name" value="O-mannosyl-transferase_TMTC"/>
</dbReference>
<dbReference type="GO" id="GO:0030968">
    <property type="term" value="P:endoplasmic reticulum unfolded protein response"/>
    <property type="evidence" value="ECO:0007669"/>
    <property type="project" value="TreeGrafter"/>
</dbReference>
<keyword evidence="21" id="KW-1185">Reference proteome</keyword>
<feature type="transmembrane region" description="Helical" evidence="17">
    <location>
        <begin position="233"/>
        <end position="250"/>
    </location>
</feature>
<feature type="domain" description="DUF1736" evidence="19">
    <location>
        <begin position="253"/>
        <end position="326"/>
    </location>
</feature>
<dbReference type="InterPro" id="IPR019734">
    <property type="entry name" value="TPR_rpt"/>
</dbReference>
<evidence type="ECO:0000256" key="9">
    <source>
        <dbReference type="ARBA" id="ARBA00022737"/>
    </source>
</evidence>
<dbReference type="EC" id="2.4.1.109" evidence="6"/>
<reference evidence="20" key="1">
    <citation type="submission" date="2021-03" db="EMBL/GenBank/DDBJ databases">
        <title>Chromosome level genome of the anhydrobiotic midge Polypedilum vanderplanki.</title>
        <authorList>
            <person name="Yoshida Y."/>
            <person name="Kikawada T."/>
            <person name="Gusev O."/>
        </authorList>
    </citation>
    <scope>NUCLEOTIDE SEQUENCE</scope>
    <source>
        <strain evidence="20">NIAS01</strain>
        <tissue evidence="20">Whole body or cell culture</tissue>
    </source>
</reference>
<keyword evidence="10 16" id="KW-0802">TPR repeat</keyword>
<evidence type="ECO:0000256" key="6">
    <source>
        <dbReference type="ARBA" id="ARBA00012839"/>
    </source>
</evidence>
<name>A0A9J6BEX7_POLVA</name>
<dbReference type="GO" id="GO:0005783">
    <property type="term" value="C:endoplasmic reticulum"/>
    <property type="evidence" value="ECO:0007669"/>
    <property type="project" value="UniProtKB-SubCell"/>
</dbReference>
<dbReference type="AlphaFoldDB" id="A0A9J6BEX7"/>
<feature type="transmembrane region" description="Helical" evidence="17">
    <location>
        <begin position="151"/>
        <end position="169"/>
    </location>
</feature>
<feature type="transmembrane region" description="Helical" evidence="17">
    <location>
        <begin position="125"/>
        <end position="146"/>
    </location>
</feature>
<feature type="repeat" description="TPR" evidence="16">
    <location>
        <begin position="535"/>
        <end position="568"/>
    </location>
</feature>
<comment type="catalytic activity">
    <reaction evidence="14">
        <text>a di-trans,poly-cis-dolichyl beta-D-mannosyl phosphate + L-threonyl-[protein] = 3-O-(alpha-D-mannosyl)-L-threonyl-[protein] + a di-trans,poly-cis-dolichyl phosphate + H(+)</text>
        <dbReference type="Rhea" id="RHEA:53396"/>
        <dbReference type="Rhea" id="RHEA-COMP:11060"/>
        <dbReference type="Rhea" id="RHEA-COMP:13547"/>
        <dbReference type="Rhea" id="RHEA-COMP:19498"/>
        <dbReference type="Rhea" id="RHEA-COMP:19501"/>
        <dbReference type="ChEBI" id="CHEBI:15378"/>
        <dbReference type="ChEBI" id="CHEBI:30013"/>
        <dbReference type="ChEBI" id="CHEBI:57683"/>
        <dbReference type="ChEBI" id="CHEBI:58211"/>
        <dbReference type="ChEBI" id="CHEBI:137323"/>
        <dbReference type="EC" id="2.4.1.109"/>
    </reaction>
</comment>
<protein>
    <recommendedName>
        <fullName evidence="6">dolichyl-phosphate-mannose--protein mannosyltransferase</fullName>
        <ecNumber evidence="6">2.4.1.109</ecNumber>
    </recommendedName>
</protein>
<feature type="repeat" description="TPR" evidence="16">
    <location>
        <begin position="467"/>
        <end position="500"/>
    </location>
</feature>
<evidence type="ECO:0000256" key="17">
    <source>
        <dbReference type="SAM" id="Phobius"/>
    </source>
</evidence>
<keyword evidence="11" id="KW-0256">Endoplasmic reticulum</keyword>
<keyword evidence="7" id="KW-0808">Transferase</keyword>
<sequence length="684" mass="79370">MRLLYKHLLIICINLICYYRSIDGDFVFDDSVAIIKNRDVYEGKFDSKTFENIFINNDFWGNNLTKRESHKSYRPLITLTFLIERTLNDGLDSRSMKILNLIIHVANCCLLLHFLQAILNDKKLALIATILFCAHPIHTEAVCGIVSRSDLLACFIFLLCGIFYFYVFYKDNLTHNISISHSIIFTIIIGLGSFIGILCKENAITIMPTLAALDIIKNLRNLTNLPTAIKVRLILMFMFTTLIIIFRLWIQNFTTPDFRSEDNPVASIDDKFMKFLNQSFLYVLNFWLLLMPEWLSFDWSFSSIKLIKELTDFRLGFIGLFYTILILFSFFGIRKRKILIALSLLIIPFTPAIGIIKLGFVIAERILYIPSIGFTILISIGIKRIAKLNKKVVYFAVSILVIFHCLKTHQRSLDWRTEQELFSSALKVVPNNAKVYYNIARISSENQKIDIAVKYYKRAIELHPNYESAHMNLGNLYRELNEYEKAKFHLLRAVEILEEFPTAWMNLGIVQAVLKDYAAAEKSYKKALSYRKKYANCYYNMGNLYIEMKNSTAAIEHWKIAISISPNHRKAWSNILAFYDNQRNNHENVLKFSEIALTYLPNDTNILFSRANTFGKLAKYEEAEKIFKQIIEAEPMKSIFYANLGVLYHRWGKKELAKKNYEIALSLDATLKNAHENLMKLQNG</sequence>
<feature type="transmembrane region" description="Helical" evidence="17">
    <location>
        <begin position="339"/>
        <end position="360"/>
    </location>
</feature>
<evidence type="ECO:0000256" key="18">
    <source>
        <dbReference type="SAM" id="SignalP"/>
    </source>
</evidence>
<comment type="pathway">
    <text evidence="4">Protein modification; protein glycosylation.</text>
</comment>
<feature type="transmembrane region" description="Helical" evidence="17">
    <location>
        <begin position="181"/>
        <end position="199"/>
    </location>
</feature>
<dbReference type="SUPFAM" id="SSF48452">
    <property type="entry name" value="TPR-like"/>
    <property type="match status" value="1"/>
</dbReference>
<dbReference type="OrthoDB" id="19588at2759"/>
<feature type="repeat" description="TPR" evidence="16">
    <location>
        <begin position="501"/>
        <end position="534"/>
    </location>
</feature>
<evidence type="ECO:0000256" key="11">
    <source>
        <dbReference type="ARBA" id="ARBA00022824"/>
    </source>
</evidence>
<feature type="transmembrane region" description="Helical" evidence="17">
    <location>
        <begin position="367"/>
        <end position="386"/>
    </location>
</feature>
<comment type="subcellular location">
    <subcellularLocation>
        <location evidence="3">Endoplasmic reticulum</location>
    </subcellularLocation>
    <subcellularLocation>
        <location evidence="2">Membrane</location>
        <topology evidence="2">Multi-pass membrane protein</topology>
    </subcellularLocation>
</comment>
<evidence type="ECO:0000256" key="1">
    <source>
        <dbReference type="ARBA" id="ARBA00003582"/>
    </source>
</evidence>
<dbReference type="GO" id="GO:0004169">
    <property type="term" value="F:dolichyl-phosphate-mannose-protein mannosyltransferase activity"/>
    <property type="evidence" value="ECO:0007669"/>
    <property type="project" value="UniProtKB-EC"/>
</dbReference>
<feature type="transmembrane region" description="Helical" evidence="17">
    <location>
        <begin position="98"/>
        <end position="119"/>
    </location>
</feature>
<feature type="signal peptide" evidence="18">
    <location>
        <begin position="1"/>
        <end position="24"/>
    </location>
</feature>
<feature type="chain" id="PRO_5039919088" description="dolichyl-phosphate-mannose--protein mannosyltransferase" evidence="18">
    <location>
        <begin position="25"/>
        <end position="684"/>
    </location>
</feature>
<comment type="catalytic activity">
    <reaction evidence="15">
        <text>a di-trans,poly-cis-dolichyl beta-D-mannosyl phosphate + L-seryl-[protein] = 3-O-(alpha-D-mannosyl)-L-seryl-[protein] + a di-trans,poly-cis-dolichyl phosphate + H(+)</text>
        <dbReference type="Rhea" id="RHEA:17377"/>
        <dbReference type="Rhea" id="RHEA-COMP:9863"/>
        <dbReference type="Rhea" id="RHEA-COMP:13546"/>
        <dbReference type="Rhea" id="RHEA-COMP:19498"/>
        <dbReference type="Rhea" id="RHEA-COMP:19501"/>
        <dbReference type="ChEBI" id="CHEBI:15378"/>
        <dbReference type="ChEBI" id="CHEBI:29999"/>
        <dbReference type="ChEBI" id="CHEBI:57683"/>
        <dbReference type="ChEBI" id="CHEBI:58211"/>
        <dbReference type="ChEBI" id="CHEBI:137321"/>
        <dbReference type="EC" id="2.4.1.109"/>
    </reaction>
</comment>
<dbReference type="Gene3D" id="1.25.40.10">
    <property type="entry name" value="Tetratricopeptide repeat domain"/>
    <property type="match status" value="3"/>
</dbReference>
<evidence type="ECO:0000313" key="21">
    <source>
        <dbReference type="Proteomes" id="UP001107558"/>
    </source>
</evidence>
<feature type="repeat" description="TPR" evidence="16">
    <location>
        <begin position="433"/>
        <end position="466"/>
    </location>
</feature>
<evidence type="ECO:0000259" key="19">
    <source>
        <dbReference type="Pfam" id="PF08409"/>
    </source>
</evidence>
<dbReference type="InterPro" id="IPR013618">
    <property type="entry name" value="TMTC_DUF1736"/>
</dbReference>
<dbReference type="EMBL" id="JADBJN010000004">
    <property type="protein sequence ID" value="KAG5668176.1"/>
    <property type="molecule type" value="Genomic_DNA"/>
</dbReference>
<gene>
    <name evidence="20" type="ORF">PVAND_016126</name>
</gene>